<keyword evidence="4 5" id="KW-0456">Lyase</keyword>
<dbReference type="PANTHER" id="PTHR12599:SF0">
    <property type="entry name" value="PTERIN-4-ALPHA-CARBINOLAMINE DEHYDRATASE"/>
    <property type="match status" value="1"/>
</dbReference>
<dbReference type="Proteomes" id="UP000316213">
    <property type="component" value="Unassembled WGS sequence"/>
</dbReference>
<sequence>MTDLIHRHCVPCEGGVPAVHRTEAEAYLESLPGWELDGESKMIAKKVNGRTFMGVIESINRIAELAESEQHHPDLHLTGYRHLTIQLTTHAIGGLSENDFILAAKIDEIFK</sequence>
<name>A0A5C6AUY0_9BACT</name>
<dbReference type="GO" id="GO:0006729">
    <property type="term" value="P:tetrahydrobiopterin biosynthetic process"/>
    <property type="evidence" value="ECO:0007669"/>
    <property type="project" value="InterPro"/>
</dbReference>
<comment type="similarity">
    <text evidence="2">Belongs to the pterin-4-alpha-carbinolamine dehydratase family.</text>
</comment>
<dbReference type="OrthoDB" id="9800108at2"/>
<dbReference type="GO" id="GO:0008124">
    <property type="term" value="F:4-alpha-hydroxytetrahydrobiopterin dehydratase activity"/>
    <property type="evidence" value="ECO:0007669"/>
    <property type="project" value="UniProtKB-EC"/>
</dbReference>
<dbReference type="RefSeq" id="WP_146576260.1">
    <property type="nucleotide sequence ID" value="NZ_SJPM01000001.1"/>
</dbReference>
<evidence type="ECO:0000256" key="2">
    <source>
        <dbReference type="ARBA" id="ARBA00006472"/>
    </source>
</evidence>
<dbReference type="InterPro" id="IPR001533">
    <property type="entry name" value="Pterin_deHydtase"/>
</dbReference>
<dbReference type="Gene3D" id="3.30.1360.20">
    <property type="entry name" value="Transcriptional coactivator/pterin dehydratase"/>
    <property type="match status" value="1"/>
</dbReference>
<dbReference type="EC" id="4.2.1.96" evidence="3"/>
<proteinExistence type="inferred from homology"/>
<evidence type="ECO:0000256" key="3">
    <source>
        <dbReference type="ARBA" id="ARBA00013252"/>
    </source>
</evidence>
<keyword evidence="6" id="KW-1185">Reference proteome</keyword>
<protein>
    <recommendedName>
        <fullName evidence="3">4a-hydroxytetrahydrobiopterin dehydratase</fullName>
        <ecNumber evidence="3">4.2.1.96</ecNumber>
    </recommendedName>
</protein>
<organism evidence="5 6">
    <name type="scientific">Neorhodopirellula pilleata</name>
    <dbReference type="NCBI Taxonomy" id="2714738"/>
    <lineage>
        <taxon>Bacteria</taxon>
        <taxon>Pseudomonadati</taxon>
        <taxon>Planctomycetota</taxon>
        <taxon>Planctomycetia</taxon>
        <taxon>Pirellulales</taxon>
        <taxon>Pirellulaceae</taxon>
        <taxon>Neorhodopirellula</taxon>
    </lineage>
</organism>
<evidence type="ECO:0000313" key="6">
    <source>
        <dbReference type="Proteomes" id="UP000316213"/>
    </source>
</evidence>
<dbReference type="Pfam" id="PF01329">
    <property type="entry name" value="Pterin_4a"/>
    <property type="match status" value="1"/>
</dbReference>
<dbReference type="AlphaFoldDB" id="A0A5C6AUY0"/>
<gene>
    <name evidence="5" type="ORF">Pla100_07450</name>
</gene>
<reference evidence="5 6" key="1">
    <citation type="submission" date="2019-02" db="EMBL/GenBank/DDBJ databases">
        <title>Deep-cultivation of Planctomycetes and their phenomic and genomic characterization uncovers novel biology.</title>
        <authorList>
            <person name="Wiegand S."/>
            <person name="Jogler M."/>
            <person name="Boedeker C."/>
            <person name="Pinto D."/>
            <person name="Vollmers J."/>
            <person name="Rivas-Marin E."/>
            <person name="Kohn T."/>
            <person name="Peeters S.H."/>
            <person name="Heuer A."/>
            <person name="Rast P."/>
            <person name="Oberbeckmann S."/>
            <person name="Bunk B."/>
            <person name="Jeske O."/>
            <person name="Meyerdierks A."/>
            <person name="Storesund J.E."/>
            <person name="Kallscheuer N."/>
            <person name="Luecker S."/>
            <person name="Lage O.M."/>
            <person name="Pohl T."/>
            <person name="Merkel B.J."/>
            <person name="Hornburger P."/>
            <person name="Mueller R.-W."/>
            <person name="Bruemmer F."/>
            <person name="Labrenz M."/>
            <person name="Spormann A.M."/>
            <person name="Op Den Camp H."/>
            <person name="Overmann J."/>
            <person name="Amann R."/>
            <person name="Jetten M.S.M."/>
            <person name="Mascher T."/>
            <person name="Medema M.H."/>
            <person name="Devos D.P."/>
            <person name="Kaster A.-K."/>
            <person name="Ovreas L."/>
            <person name="Rohde M."/>
            <person name="Galperin M.Y."/>
            <person name="Jogler C."/>
        </authorList>
    </citation>
    <scope>NUCLEOTIDE SEQUENCE [LARGE SCALE GENOMIC DNA]</scope>
    <source>
        <strain evidence="5 6">Pla100</strain>
    </source>
</reference>
<dbReference type="InterPro" id="IPR036428">
    <property type="entry name" value="PCD_sf"/>
</dbReference>
<accession>A0A5C6AUY0</accession>
<comment type="caution">
    <text evidence="5">The sequence shown here is derived from an EMBL/GenBank/DDBJ whole genome shotgun (WGS) entry which is preliminary data.</text>
</comment>
<evidence type="ECO:0000313" key="5">
    <source>
        <dbReference type="EMBL" id="TWU03815.1"/>
    </source>
</evidence>
<dbReference type="EMBL" id="SJPM01000001">
    <property type="protein sequence ID" value="TWU03815.1"/>
    <property type="molecule type" value="Genomic_DNA"/>
</dbReference>
<evidence type="ECO:0000256" key="4">
    <source>
        <dbReference type="ARBA" id="ARBA00023239"/>
    </source>
</evidence>
<dbReference type="SUPFAM" id="SSF55248">
    <property type="entry name" value="PCD-like"/>
    <property type="match status" value="1"/>
</dbReference>
<comment type="catalytic activity">
    <reaction evidence="1">
        <text>(4aS,6R)-4a-hydroxy-L-erythro-5,6,7,8-tetrahydrobiopterin = (6R)-L-erythro-6,7-dihydrobiopterin + H2O</text>
        <dbReference type="Rhea" id="RHEA:11920"/>
        <dbReference type="ChEBI" id="CHEBI:15377"/>
        <dbReference type="ChEBI" id="CHEBI:15642"/>
        <dbReference type="ChEBI" id="CHEBI:43120"/>
        <dbReference type="EC" id="4.2.1.96"/>
    </reaction>
</comment>
<dbReference type="PANTHER" id="PTHR12599">
    <property type="entry name" value="PTERIN-4-ALPHA-CARBINOLAMINE DEHYDRATASE"/>
    <property type="match status" value="1"/>
</dbReference>
<evidence type="ECO:0000256" key="1">
    <source>
        <dbReference type="ARBA" id="ARBA00001554"/>
    </source>
</evidence>